<dbReference type="OrthoDB" id="9044154at2759"/>
<dbReference type="Pfam" id="PF00644">
    <property type="entry name" value="PARP"/>
    <property type="match status" value="1"/>
</dbReference>
<dbReference type="PANTHER" id="PTHR26452">
    <property type="entry name" value="OLFACTORY RECEPTOR"/>
    <property type="match status" value="1"/>
</dbReference>
<evidence type="ECO:0000256" key="11">
    <source>
        <dbReference type="ARBA" id="ARBA00024347"/>
    </source>
</evidence>
<feature type="transmembrane region" description="Helical" evidence="13">
    <location>
        <begin position="1520"/>
        <end position="1549"/>
    </location>
</feature>
<accession>A0A6P7WVC8</accession>
<evidence type="ECO:0000256" key="6">
    <source>
        <dbReference type="ARBA" id="ARBA00022989"/>
    </source>
</evidence>
<dbReference type="Gene3D" id="3.90.228.10">
    <property type="match status" value="1"/>
</dbReference>
<comment type="subcellular location">
    <subcellularLocation>
        <location evidence="1">Cell membrane</location>
        <topology evidence="1">Multi-pass membrane protein</topology>
    </subcellularLocation>
</comment>
<dbReference type="PRINTS" id="PR00245">
    <property type="entry name" value="OLFACTORYR"/>
</dbReference>
<evidence type="ECO:0000256" key="1">
    <source>
        <dbReference type="ARBA" id="ARBA00004651"/>
    </source>
</evidence>
<evidence type="ECO:0000256" key="4">
    <source>
        <dbReference type="ARBA" id="ARBA00022692"/>
    </source>
</evidence>
<organism evidence="15 17">
    <name type="scientific">Microcaecilia unicolor</name>
    <dbReference type="NCBI Taxonomy" id="1415580"/>
    <lineage>
        <taxon>Eukaryota</taxon>
        <taxon>Metazoa</taxon>
        <taxon>Chordata</taxon>
        <taxon>Craniata</taxon>
        <taxon>Vertebrata</taxon>
        <taxon>Euteleostomi</taxon>
        <taxon>Amphibia</taxon>
        <taxon>Gymnophiona</taxon>
        <taxon>Siphonopidae</taxon>
        <taxon>Microcaecilia</taxon>
    </lineage>
</organism>
<dbReference type="RefSeq" id="XP_030042234.1">
    <property type="nucleotide sequence ID" value="XM_030186374.1"/>
</dbReference>
<evidence type="ECO:0000256" key="9">
    <source>
        <dbReference type="ARBA" id="ARBA00023170"/>
    </source>
</evidence>
<dbReference type="InterPro" id="IPR037197">
    <property type="entry name" value="WWE_dom_sf"/>
</dbReference>
<dbReference type="InterPro" id="IPR000725">
    <property type="entry name" value="Olfact_rcpt"/>
</dbReference>
<dbReference type="InterPro" id="IPR004170">
    <property type="entry name" value="WWE_dom"/>
</dbReference>
<evidence type="ECO:0000256" key="2">
    <source>
        <dbReference type="ARBA" id="ARBA00022475"/>
    </source>
</evidence>
<keyword evidence="2" id="KW-1003">Cell membrane</keyword>
<dbReference type="InterPro" id="IPR012317">
    <property type="entry name" value="Poly(ADP-ribose)pol_cat_dom"/>
</dbReference>
<dbReference type="Proteomes" id="UP000515156">
    <property type="component" value="Chromosome 14"/>
</dbReference>
<dbReference type="PROSITE" id="PS00237">
    <property type="entry name" value="G_PROTEIN_RECEP_F1_1"/>
    <property type="match status" value="1"/>
</dbReference>
<dbReference type="Pfam" id="PF02825">
    <property type="entry name" value="WWE"/>
    <property type="match status" value="1"/>
</dbReference>
<evidence type="ECO:0000256" key="8">
    <source>
        <dbReference type="ARBA" id="ARBA00023136"/>
    </source>
</evidence>
<dbReference type="SMART" id="SM01381">
    <property type="entry name" value="7TM_GPCR_Srsx"/>
    <property type="match status" value="1"/>
</dbReference>
<name>A0A6P7WVC8_9AMPH</name>
<keyword evidence="15" id="KW-1185">Reference proteome</keyword>
<dbReference type="GO" id="GO:0004930">
    <property type="term" value="F:G protein-coupled receptor activity"/>
    <property type="evidence" value="ECO:0007669"/>
    <property type="project" value="UniProtKB-KW"/>
</dbReference>
<feature type="transmembrane region" description="Helical" evidence="13">
    <location>
        <begin position="1463"/>
        <end position="1481"/>
    </location>
</feature>
<dbReference type="CDD" id="cd15225">
    <property type="entry name" value="7tmA_OR10A-like"/>
    <property type="match status" value="1"/>
</dbReference>
<dbReference type="SUPFAM" id="SSF81321">
    <property type="entry name" value="Family A G protein-coupled receptor-like"/>
    <property type="match status" value="1"/>
</dbReference>
<feature type="transmembrane region" description="Helical" evidence="13">
    <location>
        <begin position="1422"/>
        <end position="1443"/>
    </location>
</feature>
<dbReference type="GO" id="GO:0005886">
    <property type="term" value="C:plasma membrane"/>
    <property type="evidence" value="ECO:0007669"/>
    <property type="project" value="UniProtKB-SubCell"/>
</dbReference>
<dbReference type="SUPFAM" id="SSF56399">
    <property type="entry name" value="ADP-ribosylation"/>
    <property type="match status" value="1"/>
</dbReference>
<evidence type="ECO:0000259" key="14">
    <source>
        <dbReference type="PROSITE" id="PS50262"/>
    </source>
</evidence>
<feature type="transmembrane region" description="Helical" evidence="13">
    <location>
        <begin position="1384"/>
        <end position="1402"/>
    </location>
</feature>
<keyword evidence="7 12" id="KW-0297">G-protein coupled receptor</keyword>
<keyword evidence="8 13" id="KW-0472">Membrane</keyword>
<evidence type="ECO:0000256" key="3">
    <source>
        <dbReference type="ARBA" id="ARBA00022606"/>
    </source>
</evidence>
<dbReference type="GO" id="GO:0004984">
    <property type="term" value="F:olfactory receptor activity"/>
    <property type="evidence" value="ECO:0007669"/>
    <property type="project" value="InterPro"/>
</dbReference>
<dbReference type="Gene3D" id="1.20.1070.10">
    <property type="entry name" value="Rhodopsin 7-helix transmembrane proteins"/>
    <property type="match status" value="1"/>
</dbReference>
<dbReference type="GeneID" id="115456967"/>
<evidence type="ECO:0000256" key="12">
    <source>
        <dbReference type="RuleBase" id="RU000688"/>
    </source>
</evidence>
<dbReference type="InterPro" id="IPR000276">
    <property type="entry name" value="GPCR_Rhodpsn"/>
</dbReference>
<proteinExistence type="inferred from homology"/>
<sequence length="1638" mass="187399">MPSILRIPSNLAHYQSSQYIPSSLQEMQEEQATSQEVFTMDRELIESVEWRIFRTLVEVQSNNLQRRMSIVESLQHSETEVSVEGFASQVKQAGQAIRDFQKRWSLVKEKFFVTPAEVTLWKSLKKTMNLPVWRVEVNCMLEQEYASLHICGPRDIVKVAMNAISKVLYLVSSYMKGASRPNSDLSTHPKVVSLFQSLNDLTVFVWKGNPSNLRQDAIMIISHGEHALHHNMPPGIISRVSQNSMTLFRQCVLSNRRTPQTIFHLIFHDLQTDHDDSTKHLLTSGIICSLERAAQDNFQSLAVLCCDLIGETTAHMECIVLAMEAFFSMQPRCPLQSIAFVAKEDAAIANIQNVCLKHYSQRKDMHYLLPKILLSLKDVKTEVVTESIKDQKTDVVVFPFISQGSRISPLCPQGDFLNFRKILGSLLEVGELPVGEVVSIPATHIPGVSCQVIYIIRLDEELFQENRAKEAIHQLVHSSLLSLYSSFFESIAIPLLESDSLGQFSRDRVLQTMLEEIDQFTIGRPCTWIRYVKVLCPPGMPAPDTLIDENLNCAETLGFFLMDDPIYVRYLYNHRAVLKTFKSSFQRHQCQLRICQQRRILQFIPVNSRFPNWRQLFHWRSTCEATFQAMRCNYTVHYEKDPELLVMLHKHPSVLNEFPSIRLYEQMCLIGLKDEVRMAQQILKSMVFQKKQITSQHPVPHLLRCIIVKDVMEKELETSCPNVTIELEEDCRVITFEGPRWQVALLQRRFQELLNAFHSTPLSISSYQYSFIQAFGMEKFSRRFFLDRDIAAFLELLPRSGDMSSLGIFGLNCETLRAAEKQFQSLMFQVNIGISEAAVRWVADMEWQTLLQRLEEEGKIAVYPVESANGTLKEVALVGFEPNVSNKEAILKEFLQEFSPVEERLELTRQELVDVGQDLLKTMNWRNLNVITDVATLHGSTSLVVSGLQKHVRAARAIIRADLQAITFDTVPITSTLCQYFEESGAEILQKLSLELQCIIQLRVGPPGDAMSSLQEQKMVPQEEHQSLLKRCPEGINDAGDHAASAVYIFGRPNEVAKAKEAIHIFTERFWEETVTSPFIPAIQEDNWNSILERPFQFPLKWLLRGNCITIQGTCHSVIEALKVIQLHLHKKELSLAVAEELSKSVQWYYESDPRYLPFDLEANYQLETRYRKQKERAEVLLGAERATVDLKQQKASVTNTRTTLKIKRRVYGSEPDIPSHWEPMQDCLSKRVELPVTSDEYKKVANRFHQTAENISIIKIERIQNPYLWLFYCCKRSWLEKKNPPGLQNEQLLFHGTQTSTCDSIQKIGFNSRFNKDCVDTKPMEYTNFTAVSMFILAGFDDIPAPSGFLFVLFLGIYLVTLGGNLLILVITRRDPNLHTPMCFFLGNLSFLDICYISTTVPKMCEVLLSEKTISKTGCAFQLYFIIFFETIECYLLAMMAYDRYIAISNPLRYTTIMSPRLCLQMSTLSWIVGVINAFIHTRLTFQVVFCGPNRINHFFCDIPPLLKLSCSDTTLNELVLYGVGGVFVGLGPFLFILVSYGFILSTILRMSSAKGRQKAFSTCASHIIVLTIFYGVGSFNYVRPRASYSLNRDKLVSAFYNIIIPMLNPIIYSLRNGEIRGALRDALRRQVKTAKL</sequence>
<dbReference type="PROSITE" id="PS50262">
    <property type="entry name" value="G_PROTEIN_RECEP_F1_2"/>
    <property type="match status" value="1"/>
</dbReference>
<dbReference type="Pfam" id="PF13853">
    <property type="entry name" value="7tm_4"/>
    <property type="match status" value="1"/>
</dbReference>
<protein>
    <submittedName>
        <fullName evidence="16 17">Uncharacterized protein LOC115456967 isoform X1</fullName>
    </submittedName>
</protein>
<gene>
    <name evidence="16 17" type="primary">LOC115456967</name>
</gene>
<dbReference type="KEGG" id="muo:115456967"/>
<dbReference type="InterPro" id="IPR050516">
    <property type="entry name" value="Olfactory_GPCR"/>
</dbReference>
<evidence type="ECO:0000313" key="15">
    <source>
        <dbReference type="Proteomes" id="UP000515156"/>
    </source>
</evidence>
<dbReference type="InterPro" id="IPR017452">
    <property type="entry name" value="GPCR_Rhodpsn_7TM"/>
</dbReference>
<dbReference type="PRINTS" id="PR00237">
    <property type="entry name" value="GPCRRHODOPSN"/>
</dbReference>
<keyword evidence="3" id="KW-0716">Sensory transduction</keyword>
<evidence type="ECO:0000256" key="10">
    <source>
        <dbReference type="ARBA" id="ARBA00023224"/>
    </source>
</evidence>
<evidence type="ECO:0000256" key="5">
    <source>
        <dbReference type="ARBA" id="ARBA00022725"/>
    </source>
</evidence>
<dbReference type="GO" id="GO:0003950">
    <property type="term" value="F:NAD+ poly-ADP-ribosyltransferase activity"/>
    <property type="evidence" value="ECO:0007669"/>
    <property type="project" value="InterPro"/>
</dbReference>
<dbReference type="InterPro" id="IPR043472">
    <property type="entry name" value="Macro_dom-like"/>
</dbReference>
<dbReference type="SUPFAM" id="SSF117839">
    <property type="entry name" value="WWE domain"/>
    <property type="match status" value="1"/>
</dbReference>
<feature type="transmembrane region" description="Helical" evidence="13">
    <location>
        <begin position="1599"/>
        <end position="1616"/>
    </location>
</feature>
<keyword evidence="9 12" id="KW-0675">Receptor</keyword>
<reference evidence="16 17" key="1">
    <citation type="submission" date="2025-04" db="UniProtKB">
        <authorList>
            <consortium name="RefSeq"/>
        </authorList>
    </citation>
    <scope>IDENTIFICATION</scope>
</reference>
<feature type="transmembrane region" description="Helical" evidence="13">
    <location>
        <begin position="1350"/>
        <end position="1372"/>
    </location>
</feature>
<dbReference type="SUPFAM" id="SSF52949">
    <property type="entry name" value="Macro domain-like"/>
    <property type="match status" value="1"/>
</dbReference>
<evidence type="ECO:0000313" key="16">
    <source>
        <dbReference type="RefSeq" id="XP_030042234.1"/>
    </source>
</evidence>
<evidence type="ECO:0000313" key="17">
    <source>
        <dbReference type="RefSeq" id="XP_030042235.1"/>
    </source>
</evidence>
<evidence type="ECO:0000256" key="7">
    <source>
        <dbReference type="ARBA" id="ARBA00023040"/>
    </source>
</evidence>
<keyword evidence="10 12" id="KW-0807">Transducer</keyword>
<dbReference type="Gene3D" id="3.40.220.10">
    <property type="entry name" value="Leucine Aminopeptidase, subunit E, domain 1"/>
    <property type="match status" value="1"/>
</dbReference>
<comment type="similarity">
    <text evidence="11">Belongs to the ARTD/PARP family.</text>
</comment>
<evidence type="ECO:0000256" key="13">
    <source>
        <dbReference type="SAM" id="Phobius"/>
    </source>
</evidence>
<dbReference type="RefSeq" id="XP_030042235.1">
    <property type="nucleotide sequence ID" value="XM_030186375.1"/>
</dbReference>
<feature type="transmembrane region" description="Helical" evidence="13">
    <location>
        <begin position="1561"/>
        <end position="1579"/>
    </location>
</feature>
<keyword evidence="6 13" id="KW-1133">Transmembrane helix</keyword>
<feature type="domain" description="G-protein coupled receptors family 1 profile" evidence="14">
    <location>
        <begin position="1365"/>
        <end position="1614"/>
    </location>
</feature>
<keyword evidence="5" id="KW-0552">Olfaction</keyword>
<dbReference type="FunFam" id="1.20.1070.10:FF:000001">
    <property type="entry name" value="Olfactory receptor"/>
    <property type="match status" value="1"/>
</dbReference>
<dbReference type="Gene3D" id="3.30.720.50">
    <property type="match status" value="1"/>
</dbReference>
<comment type="similarity">
    <text evidence="12">Belongs to the G-protein coupled receptor 1 family.</text>
</comment>
<keyword evidence="4 12" id="KW-0812">Transmembrane</keyword>